<evidence type="ECO:0000313" key="2">
    <source>
        <dbReference type="EMBL" id="CDN49964.1"/>
    </source>
</evidence>
<dbReference type="OrthoDB" id="6058at2"/>
<dbReference type="Gene3D" id="2.60.120.10">
    <property type="entry name" value="Jelly Rolls"/>
    <property type="match status" value="1"/>
</dbReference>
<evidence type="ECO:0000259" key="1">
    <source>
        <dbReference type="Pfam" id="PF07883"/>
    </source>
</evidence>
<dbReference type="PANTHER" id="PTHR36440">
    <property type="entry name" value="PUTATIVE (AFU_ORTHOLOGUE AFUA_8G07350)-RELATED"/>
    <property type="match status" value="1"/>
</dbReference>
<keyword evidence="3" id="KW-1185">Reference proteome</keyword>
<dbReference type="InterPro" id="IPR013096">
    <property type="entry name" value="Cupin_2"/>
</dbReference>
<dbReference type="AlphaFoldDB" id="A0A068SVT8"/>
<dbReference type="RefSeq" id="WP_038591070.1">
    <property type="nucleotide sequence ID" value="NZ_HG938353.1"/>
</dbReference>
<sequence length="162" mass="17306">MNTVSTSPAGGSVAPLTVHFLGNILTFRARFADTKENFTVIDVLTAPNAGPPPHTQTDQEAFLVLDGRYEIIVGDEVKHCGPGDFVHVAPGTMHSFRNIAETTSRLLLINFPGDLHEEFFVAIGDPMPSGSTVFPEMLPPDVPKIVATAARFGIDIPVPANA</sequence>
<dbReference type="InterPro" id="IPR014710">
    <property type="entry name" value="RmlC-like_jellyroll"/>
</dbReference>
<dbReference type="KEGG" id="ngg:RG540_CH38080"/>
<proteinExistence type="predicted"/>
<protein>
    <submittedName>
        <fullName evidence="2">Cupin 2 barrel domain protein</fullName>
    </submittedName>
</protein>
<dbReference type="PATRIC" id="fig|1028800.3.peg.3863"/>
<dbReference type="InterPro" id="IPR011051">
    <property type="entry name" value="RmlC_Cupin_sf"/>
</dbReference>
<organism evidence="2 3">
    <name type="scientific">Neorhizobium galegae bv. orientalis str. HAMBI 540</name>
    <dbReference type="NCBI Taxonomy" id="1028800"/>
    <lineage>
        <taxon>Bacteria</taxon>
        <taxon>Pseudomonadati</taxon>
        <taxon>Pseudomonadota</taxon>
        <taxon>Alphaproteobacteria</taxon>
        <taxon>Hyphomicrobiales</taxon>
        <taxon>Rhizobiaceae</taxon>
        <taxon>Rhizobium/Agrobacterium group</taxon>
        <taxon>Neorhizobium</taxon>
    </lineage>
</organism>
<accession>A0A068SVT8</accession>
<evidence type="ECO:0000313" key="3">
    <source>
        <dbReference type="Proteomes" id="UP000028181"/>
    </source>
</evidence>
<dbReference type="HOGENOM" id="CLU_103066_3_0_5"/>
<feature type="domain" description="Cupin type-2" evidence="1">
    <location>
        <begin position="46"/>
        <end position="109"/>
    </location>
</feature>
<dbReference type="PANTHER" id="PTHR36440:SF1">
    <property type="entry name" value="PUTATIVE (AFU_ORTHOLOGUE AFUA_8G07350)-RELATED"/>
    <property type="match status" value="1"/>
</dbReference>
<reference evidence="3" key="1">
    <citation type="journal article" date="2014" name="BMC Genomics">
        <title>Genome sequencing of two Neorhizobium galegae strains reveals a noeT gene responsible for the unusual acetylation of the nodulation factors.</title>
        <authorList>
            <person name="Osterman J."/>
            <person name="Marsh J."/>
            <person name="Laine P.K."/>
            <person name="Zeng Z."/>
            <person name="Alatalo E."/>
            <person name="Sullivan J.T."/>
            <person name="Young J.P."/>
            <person name="Thomas-Oates J."/>
            <person name="Paulin L."/>
            <person name="Lindstrom K."/>
        </authorList>
    </citation>
    <scope>NUCLEOTIDE SEQUENCE [LARGE SCALE GENOMIC DNA]</scope>
    <source>
        <strain evidence="3">HAMBI 540</strain>
    </source>
</reference>
<dbReference type="Pfam" id="PF07883">
    <property type="entry name" value="Cupin_2"/>
    <property type="match status" value="1"/>
</dbReference>
<dbReference type="InterPro" id="IPR053146">
    <property type="entry name" value="QDO-like"/>
</dbReference>
<dbReference type="eggNOG" id="COG1917">
    <property type="taxonomic scope" value="Bacteria"/>
</dbReference>
<dbReference type="SUPFAM" id="SSF51182">
    <property type="entry name" value="RmlC-like cupins"/>
    <property type="match status" value="1"/>
</dbReference>
<gene>
    <name evidence="2" type="ORF">RG540_CH38080</name>
</gene>
<dbReference type="GeneID" id="24257446"/>
<name>A0A068SVT8_NEOGA</name>
<dbReference type="Proteomes" id="UP000028181">
    <property type="component" value="Chromosome I"/>
</dbReference>
<dbReference type="EMBL" id="HG938353">
    <property type="protein sequence ID" value="CDN49964.1"/>
    <property type="molecule type" value="Genomic_DNA"/>
</dbReference>